<dbReference type="STRING" id="63186.ZOBELLIA_663"/>
<keyword evidence="2" id="KW-1185">Reference proteome</keyword>
<gene>
    <name evidence="1" type="ordered locus">zobellia_663</name>
</gene>
<protein>
    <recommendedName>
        <fullName evidence="3">DUF2851 family protein</fullName>
    </recommendedName>
</protein>
<dbReference type="Pfam" id="PF11013">
    <property type="entry name" value="DUF2851"/>
    <property type="match status" value="1"/>
</dbReference>
<reference evidence="1 2" key="2">
    <citation type="journal article" date="2012" name="Environ. Microbiol.">
        <title>Characterization of the first alginolytic operons in a marine bacterium: from their emergence in marine Flavobacteriia to their independent transfers to marine Proteobacteria and human gut Bacteroides.</title>
        <authorList>
            <person name="Thomas F."/>
            <person name="Barbeyron T."/>
            <person name="Tonon T."/>
            <person name="Genicot S."/>
            <person name="Czjzek M."/>
            <person name="Michel G."/>
        </authorList>
    </citation>
    <scope>NUCLEOTIDE SEQUENCE [LARGE SCALE GENOMIC DNA]</scope>
    <source>
        <strain evidence="2">DSM 12802 / CCUG 47099 / CIP 106680 / NCIMB 13871 / Dsij</strain>
    </source>
</reference>
<dbReference type="KEGG" id="zga:ZOBELLIA_663"/>
<dbReference type="EMBL" id="FP476056">
    <property type="protein sequence ID" value="CAZ94729.1"/>
    <property type="molecule type" value="Genomic_DNA"/>
</dbReference>
<dbReference type="HOGENOM" id="CLU_044582_0_0_10"/>
<dbReference type="PATRIC" id="fig|63186.3.peg.651"/>
<sequence>MCINCALQKQIVSMREDLLHFIWKYKKLRLSDLRTSQGESLSIIDFGRHNHLAGPDFFNAQIDIGGQVWAGNVEMHLKSSDWYAHHHEQDTNYNNVILHVVWEDDGDVFRKDNSLIPTLELRKYIPLQLLQTYQSLFDRKNVHFINCEKDIGDFDDFLMKNWLERLYFERLESKAGFVFDLLKKSNNDWEQVLFTFLLKGFGLKINGAAFLSLGAALEFSIFRKQQDSIFQMESLLFGMAHLLEDDTVLDDYYIELKKEYAYQKRKYGLSDAGVQKPDFFKLRPPNFPTVRLSQLANLYAMHQSLFHKVISAISLEELYAIFNVKASAYWDSHYTFGKESRKKAKKLTSKFVDLLVINVILPLQFCYAKHRGVDINEQIIEVISEIKKEGNTVVSNFGKMGIAPLNAKESQALLQLYNGYCTQNKCLQCVVGTNLLR</sequence>
<evidence type="ECO:0000313" key="1">
    <source>
        <dbReference type="EMBL" id="CAZ94729.1"/>
    </source>
</evidence>
<evidence type="ECO:0000313" key="2">
    <source>
        <dbReference type="Proteomes" id="UP000008898"/>
    </source>
</evidence>
<dbReference type="AlphaFoldDB" id="G0L9P8"/>
<dbReference type="InterPro" id="IPR021272">
    <property type="entry name" value="DUF2851"/>
</dbReference>
<name>G0L9P8_ZOBGA</name>
<accession>G0L9P8</accession>
<dbReference type="Proteomes" id="UP000008898">
    <property type="component" value="Chromosome"/>
</dbReference>
<reference evidence="2" key="1">
    <citation type="submission" date="2009-07" db="EMBL/GenBank/DDBJ databases">
        <title>Complete genome sequence of Zobellia galactanivorans Dsij.</title>
        <authorList>
            <consortium name="Genoscope - CEA"/>
        </authorList>
    </citation>
    <scope>NUCLEOTIDE SEQUENCE [LARGE SCALE GENOMIC DNA]</scope>
    <source>
        <strain evidence="2">DSM 12802 / CCUG 47099 / CIP 106680 / NCIMB 13871 / Dsij</strain>
    </source>
</reference>
<organism evidence="1 2">
    <name type="scientific">Zobellia galactanivorans (strain DSM 12802 / CCUG 47099 / CIP 106680 / NCIMB 13871 / Dsij)</name>
    <dbReference type="NCBI Taxonomy" id="63186"/>
    <lineage>
        <taxon>Bacteria</taxon>
        <taxon>Pseudomonadati</taxon>
        <taxon>Bacteroidota</taxon>
        <taxon>Flavobacteriia</taxon>
        <taxon>Flavobacteriales</taxon>
        <taxon>Flavobacteriaceae</taxon>
        <taxon>Zobellia</taxon>
    </lineage>
</organism>
<evidence type="ECO:0008006" key="3">
    <source>
        <dbReference type="Google" id="ProtNLM"/>
    </source>
</evidence>
<proteinExistence type="predicted"/>